<sequence>MDYNIAARCEPWAGETNSLCHHASHETELNQAHHDLSIREVDQCSRGASNHLYIRDRARLRYSYSCLRLRGLCGRFAVDAAARAVMTSTSAIKSIVIVAQWRVRPSCIMPCHAMGFSGSPPPARPAGCRLMALSEAVNLYLHLRGRRWGCSLLPCNQLTSTAPQHPSKCNRSHQP</sequence>
<dbReference type="GeneID" id="37039506"/>
<gene>
    <name evidence="1" type="ORF">IE81DRAFT_78418</name>
</gene>
<dbReference type="InParanoid" id="A0A316VMI2"/>
<proteinExistence type="predicted"/>
<dbReference type="EMBL" id="KZ819543">
    <property type="protein sequence ID" value="PWN38757.1"/>
    <property type="molecule type" value="Genomic_DNA"/>
</dbReference>
<protein>
    <submittedName>
        <fullName evidence="1">Uncharacterized protein</fullName>
    </submittedName>
</protein>
<dbReference type="AlphaFoldDB" id="A0A316VMI2"/>
<evidence type="ECO:0000313" key="2">
    <source>
        <dbReference type="Proteomes" id="UP000245783"/>
    </source>
</evidence>
<evidence type="ECO:0000313" key="1">
    <source>
        <dbReference type="EMBL" id="PWN38757.1"/>
    </source>
</evidence>
<dbReference type="RefSeq" id="XP_025365917.1">
    <property type="nucleotide sequence ID" value="XM_025517636.1"/>
</dbReference>
<reference evidence="1 2" key="1">
    <citation type="journal article" date="2018" name="Mol. Biol. Evol.">
        <title>Broad Genomic Sampling Reveals a Smut Pathogenic Ancestry of the Fungal Clade Ustilaginomycotina.</title>
        <authorList>
            <person name="Kijpornyongpan T."/>
            <person name="Mondo S.J."/>
            <person name="Barry K."/>
            <person name="Sandor L."/>
            <person name="Lee J."/>
            <person name="Lipzen A."/>
            <person name="Pangilinan J."/>
            <person name="LaButti K."/>
            <person name="Hainaut M."/>
            <person name="Henrissat B."/>
            <person name="Grigoriev I.V."/>
            <person name="Spatafora J.W."/>
            <person name="Aime M.C."/>
        </authorList>
    </citation>
    <scope>NUCLEOTIDE SEQUENCE [LARGE SCALE GENOMIC DNA]</scope>
    <source>
        <strain evidence="1 2">MCA 4658</strain>
    </source>
</reference>
<keyword evidence="2" id="KW-1185">Reference proteome</keyword>
<organism evidence="1 2">
    <name type="scientific">Ceraceosorus guamensis</name>
    <dbReference type="NCBI Taxonomy" id="1522189"/>
    <lineage>
        <taxon>Eukaryota</taxon>
        <taxon>Fungi</taxon>
        <taxon>Dikarya</taxon>
        <taxon>Basidiomycota</taxon>
        <taxon>Ustilaginomycotina</taxon>
        <taxon>Exobasidiomycetes</taxon>
        <taxon>Ceraceosorales</taxon>
        <taxon>Ceraceosoraceae</taxon>
        <taxon>Ceraceosorus</taxon>
    </lineage>
</organism>
<dbReference type="Proteomes" id="UP000245783">
    <property type="component" value="Unassembled WGS sequence"/>
</dbReference>
<accession>A0A316VMI2</accession>
<name>A0A316VMI2_9BASI</name>